<comment type="caution">
    <text evidence="2">The sequence shown here is derived from an EMBL/GenBank/DDBJ whole genome shotgun (WGS) entry which is preliminary data.</text>
</comment>
<proteinExistence type="predicted"/>
<accession>A0ABR1IQR5</accession>
<feature type="compositionally biased region" description="Low complexity" evidence="1">
    <location>
        <begin position="58"/>
        <end position="73"/>
    </location>
</feature>
<dbReference type="EMBL" id="JBANRG010000077">
    <property type="protein sequence ID" value="KAK7438752.1"/>
    <property type="molecule type" value="Genomic_DNA"/>
</dbReference>
<feature type="region of interest" description="Disordered" evidence="1">
    <location>
        <begin position="54"/>
        <end position="88"/>
    </location>
</feature>
<protein>
    <submittedName>
        <fullName evidence="2">Uncharacterized protein</fullName>
    </submittedName>
</protein>
<dbReference type="Proteomes" id="UP001498398">
    <property type="component" value="Unassembled WGS sequence"/>
</dbReference>
<evidence type="ECO:0000313" key="2">
    <source>
        <dbReference type="EMBL" id="KAK7438752.1"/>
    </source>
</evidence>
<keyword evidence="3" id="KW-1185">Reference proteome</keyword>
<feature type="region of interest" description="Disordered" evidence="1">
    <location>
        <begin position="1"/>
        <end position="30"/>
    </location>
</feature>
<sequence>MSETAPTPSLFTTSGSTMSSITPPASDSTVDPNTVILQLLDRISQLEQLVANLQGSQTSSNTTTTNSTISSNTLKPTAPIFPWQESRG</sequence>
<reference evidence="2 3" key="1">
    <citation type="submission" date="2024-01" db="EMBL/GenBank/DDBJ databases">
        <title>A draft genome for the cacao thread blight pathogen Marasmiellus scandens.</title>
        <authorList>
            <person name="Baruah I.K."/>
            <person name="Leung J."/>
            <person name="Bukari Y."/>
            <person name="Amoako-Attah I."/>
            <person name="Meinhardt L.W."/>
            <person name="Bailey B.A."/>
            <person name="Cohen S.P."/>
        </authorList>
    </citation>
    <scope>NUCLEOTIDE SEQUENCE [LARGE SCALE GENOMIC DNA]</scope>
    <source>
        <strain evidence="2 3">GH-19</strain>
    </source>
</reference>
<gene>
    <name evidence="2" type="ORF">VKT23_017882</name>
</gene>
<name>A0ABR1IQR5_9AGAR</name>
<evidence type="ECO:0000256" key="1">
    <source>
        <dbReference type="SAM" id="MobiDB-lite"/>
    </source>
</evidence>
<organism evidence="2 3">
    <name type="scientific">Marasmiellus scandens</name>
    <dbReference type="NCBI Taxonomy" id="2682957"/>
    <lineage>
        <taxon>Eukaryota</taxon>
        <taxon>Fungi</taxon>
        <taxon>Dikarya</taxon>
        <taxon>Basidiomycota</taxon>
        <taxon>Agaricomycotina</taxon>
        <taxon>Agaricomycetes</taxon>
        <taxon>Agaricomycetidae</taxon>
        <taxon>Agaricales</taxon>
        <taxon>Marasmiineae</taxon>
        <taxon>Omphalotaceae</taxon>
        <taxon>Marasmiellus</taxon>
    </lineage>
</organism>
<evidence type="ECO:0000313" key="3">
    <source>
        <dbReference type="Proteomes" id="UP001498398"/>
    </source>
</evidence>